<feature type="transmembrane region" description="Helical" evidence="1">
    <location>
        <begin position="93"/>
        <end position="117"/>
    </location>
</feature>
<dbReference type="EMBL" id="SRSO01000012">
    <property type="protein sequence ID" value="TGV02584.1"/>
    <property type="molecule type" value="Genomic_DNA"/>
</dbReference>
<dbReference type="Pfam" id="PF04773">
    <property type="entry name" value="FecR"/>
    <property type="match status" value="1"/>
</dbReference>
<dbReference type="Proteomes" id="UP000307602">
    <property type="component" value="Unassembled WGS sequence"/>
</dbReference>
<dbReference type="Gene3D" id="2.60.120.1440">
    <property type="match status" value="1"/>
</dbReference>
<accession>A0A4V3P4S1</accession>
<keyword evidence="1" id="KW-0472">Membrane</keyword>
<keyword evidence="1" id="KW-0812">Transmembrane</keyword>
<dbReference type="RefSeq" id="WP_135877131.1">
    <property type="nucleotide sequence ID" value="NZ_SRSO01000012.1"/>
</dbReference>
<gene>
    <name evidence="4" type="ORF">EM932_10445</name>
</gene>
<dbReference type="OrthoDB" id="704021at2"/>
<dbReference type="Pfam" id="PF16344">
    <property type="entry name" value="FecR_C"/>
    <property type="match status" value="1"/>
</dbReference>
<keyword evidence="1" id="KW-1133">Transmembrane helix</keyword>
<sequence length="403" mass="46356">MKYNNYKVEDFVEDDYFQSWVLDSNSMTDNFWRNWMASNPDKKEIIKKAFQLIKLLNATPEELSSNDFDDMWQNIVQKRTLSKNSSIFSKSKLFFISKIAAVFVLGITITVGVYQFATKDVIGNPAVVLDSGVTLELEDGTVKLLNDSSSEVITNSKGQSIVKQNQNILFYNHDNKTVTNDLVYNVLSVPYGKKFELVLSDGSHVFLNSGSKLRYPVTFLEGKPRDVFLDGEAYFSVEKDEDRLFTVRTDDMNIRVYGTKFNVSSYKNENNTSAVLVEGSVSVYKSNNEKEQKSIIIEPGQRAVFEDNYISVNQVDISKYVAWIEGKLLFIDHPFELILKELERHYDVIIDNKFLELNKKKYTGTFQKESLYDILKICQAHTPFDFYTEGNTLTIVEKSKIEF</sequence>
<dbReference type="InterPro" id="IPR012373">
    <property type="entry name" value="Ferrdict_sens_TM"/>
</dbReference>
<comment type="caution">
    <text evidence="4">The sequence shown here is derived from an EMBL/GenBank/DDBJ whole genome shotgun (WGS) entry which is preliminary data.</text>
</comment>
<feature type="domain" description="Protein FecR C-terminal" evidence="3">
    <location>
        <begin position="327"/>
        <end position="395"/>
    </location>
</feature>
<evidence type="ECO:0000259" key="3">
    <source>
        <dbReference type="Pfam" id="PF16344"/>
    </source>
</evidence>
<dbReference type="Gene3D" id="3.55.50.30">
    <property type="match status" value="1"/>
</dbReference>
<dbReference type="AlphaFoldDB" id="A0A4V3P4S1"/>
<reference evidence="4 5" key="1">
    <citation type="submission" date="2019-04" db="EMBL/GenBank/DDBJ databases">
        <authorList>
            <person name="Liu A."/>
        </authorList>
    </citation>
    <scope>NUCLEOTIDE SEQUENCE [LARGE SCALE GENOMIC DNA]</scope>
    <source>
        <strain evidence="4 5">RZ03</strain>
    </source>
</reference>
<dbReference type="InterPro" id="IPR032508">
    <property type="entry name" value="FecR_C"/>
</dbReference>
<dbReference type="GO" id="GO:0016989">
    <property type="term" value="F:sigma factor antagonist activity"/>
    <property type="evidence" value="ECO:0007669"/>
    <property type="project" value="TreeGrafter"/>
</dbReference>
<dbReference type="PANTHER" id="PTHR30273:SF2">
    <property type="entry name" value="PROTEIN FECR"/>
    <property type="match status" value="1"/>
</dbReference>
<protein>
    <submittedName>
        <fullName evidence="4">DUF4974 domain-containing protein</fullName>
    </submittedName>
</protein>
<keyword evidence="5" id="KW-1185">Reference proteome</keyword>
<proteinExistence type="predicted"/>
<name>A0A4V3P4S1_9FLAO</name>
<evidence type="ECO:0000313" key="5">
    <source>
        <dbReference type="Proteomes" id="UP000307602"/>
    </source>
</evidence>
<evidence type="ECO:0000256" key="1">
    <source>
        <dbReference type="SAM" id="Phobius"/>
    </source>
</evidence>
<organism evidence="4 5">
    <name type="scientific">Flavivirga rizhaonensis</name>
    <dbReference type="NCBI Taxonomy" id="2559571"/>
    <lineage>
        <taxon>Bacteria</taxon>
        <taxon>Pseudomonadati</taxon>
        <taxon>Bacteroidota</taxon>
        <taxon>Flavobacteriia</taxon>
        <taxon>Flavobacteriales</taxon>
        <taxon>Flavobacteriaceae</taxon>
        <taxon>Flavivirga</taxon>
    </lineage>
</organism>
<dbReference type="PANTHER" id="PTHR30273">
    <property type="entry name" value="PERIPLASMIC SIGNAL SENSOR AND SIGMA FACTOR ACTIVATOR FECR-RELATED"/>
    <property type="match status" value="1"/>
</dbReference>
<evidence type="ECO:0000313" key="4">
    <source>
        <dbReference type="EMBL" id="TGV02584.1"/>
    </source>
</evidence>
<dbReference type="InterPro" id="IPR006860">
    <property type="entry name" value="FecR"/>
</dbReference>
<feature type="domain" description="FecR protein" evidence="2">
    <location>
        <begin position="188"/>
        <end position="281"/>
    </location>
</feature>
<evidence type="ECO:0000259" key="2">
    <source>
        <dbReference type="Pfam" id="PF04773"/>
    </source>
</evidence>